<evidence type="ECO:0000256" key="4">
    <source>
        <dbReference type="ARBA" id="ARBA00011738"/>
    </source>
</evidence>
<evidence type="ECO:0000256" key="9">
    <source>
        <dbReference type="ARBA" id="ARBA00023273"/>
    </source>
</evidence>
<dbReference type="InterPro" id="IPR031733">
    <property type="entry name" value="Dynein_attach_N"/>
</dbReference>
<evidence type="ECO:0000256" key="11">
    <source>
        <dbReference type="SAM" id="MobiDB-lite"/>
    </source>
</evidence>
<evidence type="ECO:0000313" key="14">
    <source>
        <dbReference type="EMBL" id="KAF0734681.1"/>
    </source>
</evidence>
<evidence type="ECO:0000259" key="12">
    <source>
        <dbReference type="Pfam" id="PF13877"/>
    </source>
</evidence>
<dbReference type="Proteomes" id="UP000481153">
    <property type="component" value="Unassembled WGS sequence"/>
</dbReference>
<evidence type="ECO:0000256" key="8">
    <source>
        <dbReference type="ARBA" id="ARBA00023069"/>
    </source>
</evidence>
<sequence>MASIYEGTFDTAALQKELAIALEEDRKYKKTDEMKKRAIHTAASYDEFRNFVLCADLKPVSSKDLQNLSKSDRRRNRMYQTKPNNPLDASRAKTLSACKKTTPPDTSGDFLRTWRRSCPTHRDKYQYMRLTTPARFRKMFASELEADLMIQLIECMSEEFENINPANDIDDFEHELDHVGFTVDMLDMMVSTGRFNLILTFFDANQAEKVARLFELAQQAVETNAPSEEAAVWTKSLQELRARFQVS</sequence>
<dbReference type="Pfam" id="PF15867">
    <property type="entry name" value="Dynein_attach_N"/>
    <property type="match status" value="1"/>
</dbReference>
<proteinExistence type="inferred from homology"/>
<keyword evidence="5" id="KW-0963">Cytoplasm</keyword>
<organism evidence="14 15">
    <name type="scientific">Aphanomyces euteiches</name>
    <dbReference type="NCBI Taxonomy" id="100861"/>
    <lineage>
        <taxon>Eukaryota</taxon>
        <taxon>Sar</taxon>
        <taxon>Stramenopiles</taxon>
        <taxon>Oomycota</taxon>
        <taxon>Saprolegniomycetes</taxon>
        <taxon>Saprolegniales</taxon>
        <taxon>Verrucalvaceae</taxon>
        <taxon>Aphanomyces</taxon>
    </lineage>
</organism>
<dbReference type="GO" id="GO:0031514">
    <property type="term" value="C:motile cilium"/>
    <property type="evidence" value="ECO:0007669"/>
    <property type="project" value="UniProtKB-SubCell"/>
</dbReference>
<dbReference type="Pfam" id="PF13877">
    <property type="entry name" value="RPAP3_C"/>
    <property type="match status" value="1"/>
</dbReference>
<dbReference type="GO" id="GO:0005576">
    <property type="term" value="C:extracellular region"/>
    <property type="evidence" value="ECO:0007669"/>
    <property type="project" value="GOC"/>
</dbReference>
<keyword evidence="6" id="KW-0970">Cilium biogenesis/degradation</keyword>
<evidence type="ECO:0000256" key="5">
    <source>
        <dbReference type="ARBA" id="ARBA00022490"/>
    </source>
</evidence>
<evidence type="ECO:0000313" key="15">
    <source>
        <dbReference type="Proteomes" id="UP000481153"/>
    </source>
</evidence>
<dbReference type="GO" id="GO:0003351">
    <property type="term" value="P:epithelial cilium movement involved in extracellular fluid movement"/>
    <property type="evidence" value="ECO:0007669"/>
    <property type="project" value="TreeGrafter"/>
</dbReference>
<comment type="subcellular location">
    <subcellularLocation>
        <location evidence="2">Cell projection</location>
        <location evidence="2">Cilium</location>
        <location evidence="2">Flagellum</location>
    </subcellularLocation>
    <subcellularLocation>
        <location evidence="3">Cytoplasm</location>
    </subcellularLocation>
</comment>
<name>A0A6G0X454_9STRA</name>
<evidence type="ECO:0008006" key="16">
    <source>
        <dbReference type="Google" id="ProtNLM"/>
    </source>
</evidence>
<comment type="subunit">
    <text evidence="4">Homodimer.</text>
</comment>
<evidence type="ECO:0000256" key="10">
    <source>
        <dbReference type="ARBA" id="ARBA00049986"/>
    </source>
</evidence>
<evidence type="ECO:0000256" key="1">
    <source>
        <dbReference type="ARBA" id="ARBA00004048"/>
    </source>
</evidence>
<evidence type="ECO:0000256" key="2">
    <source>
        <dbReference type="ARBA" id="ARBA00004230"/>
    </source>
</evidence>
<keyword evidence="9" id="KW-0966">Cell projection</keyword>
<dbReference type="InterPro" id="IPR042422">
    <property type="entry name" value="CC103"/>
</dbReference>
<feature type="domain" description="RNA-polymerase II-associated protein 3-like C-terminal" evidence="12">
    <location>
        <begin position="103"/>
        <end position="206"/>
    </location>
</feature>
<dbReference type="InterPro" id="IPR025986">
    <property type="entry name" value="RPAP3-like_C"/>
</dbReference>
<gene>
    <name evidence="14" type="ORF">Ae201684_008692</name>
</gene>
<feature type="domain" description="Dynein attachment factor N-terminal" evidence="13">
    <location>
        <begin position="10"/>
        <end position="73"/>
    </location>
</feature>
<feature type="region of interest" description="Disordered" evidence="11">
    <location>
        <begin position="65"/>
        <end position="92"/>
    </location>
</feature>
<comment type="caution">
    <text evidence="14">The sequence shown here is derived from an EMBL/GenBank/DDBJ whole genome shotgun (WGS) entry which is preliminary data.</text>
</comment>
<dbReference type="GO" id="GO:0036157">
    <property type="term" value="C:outer dynein arm"/>
    <property type="evidence" value="ECO:0007669"/>
    <property type="project" value="InterPro"/>
</dbReference>
<reference evidence="14 15" key="1">
    <citation type="submission" date="2019-07" db="EMBL/GenBank/DDBJ databases">
        <title>Genomics analysis of Aphanomyces spp. identifies a new class of oomycete effector associated with host adaptation.</title>
        <authorList>
            <person name="Gaulin E."/>
        </authorList>
    </citation>
    <scope>NUCLEOTIDE SEQUENCE [LARGE SCALE GENOMIC DNA]</scope>
    <source>
        <strain evidence="14 15">ATCC 201684</strain>
    </source>
</reference>
<keyword evidence="7" id="KW-0282">Flagellum</keyword>
<accession>A0A6G0X454</accession>
<dbReference type="PANTHER" id="PTHR28572:SF1">
    <property type="entry name" value="COILED-COIL DOMAIN-CONTAINING PROTEIN 103"/>
    <property type="match status" value="1"/>
</dbReference>
<evidence type="ECO:0000256" key="6">
    <source>
        <dbReference type="ARBA" id="ARBA00022794"/>
    </source>
</evidence>
<dbReference type="VEuPathDB" id="FungiDB:AeMF1_016151"/>
<evidence type="ECO:0000256" key="7">
    <source>
        <dbReference type="ARBA" id="ARBA00022846"/>
    </source>
</evidence>
<evidence type="ECO:0000256" key="3">
    <source>
        <dbReference type="ARBA" id="ARBA00004496"/>
    </source>
</evidence>
<comment type="similarity">
    <text evidence="10">Belongs to the DNAAF19/PR46b family.</text>
</comment>
<keyword evidence="15" id="KW-1185">Reference proteome</keyword>
<dbReference type="PANTHER" id="PTHR28572">
    <property type="entry name" value="COILED-COIL DOMAIN-CONTAINING PROTEIN 103"/>
    <property type="match status" value="1"/>
</dbReference>
<dbReference type="GO" id="GO:0007368">
    <property type="term" value="P:determination of left/right symmetry"/>
    <property type="evidence" value="ECO:0007669"/>
    <property type="project" value="TreeGrafter"/>
</dbReference>
<evidence type="ECO:0000259" key="13">
    <source>
        <dbReference type="Pfam" id="PF15867"/>
    </source>
</evidence>
<dbReference type="AlphaFoldDB" id="A0A6G0X454"/>
<dbReference type="EMBL" id="VJMJ01000108">
    <property type="protein sequence ID" value="KAF0734681.1"/>
    <property type="molecule type" value="Genomic_DNA"/>
</dbReference>
<dbReference type="GO" id="GO:0036159">
    <property type="term" value="P:inner dynein arm assembly"/>
    <property type="evidence" value="ECO:0007669"/>
    <property type="project" value="TreeGrafter"/>
</dbReference>
<keyword evidence="8" id="KW-0969">Cilium</keyword>
<protein>
    <recommendedName>
        <fullName evidence="16">Dynein attachment factor N-terminal domain-containing protein</fullName>
    </recommendedName>
</protein>
<comment type="function">
    <text evidence="1">Dynein-attachment factor required for cilia motility.</text>
</comment>